<evidence type="ECO:0000313" key="2">
    <source>
        <dbReference type="EMBL" id="CCI40812.1"/>
    </source>
</evidence>
<evidence type="ECO:0000313" key="3">
    <source>
        <dbReference type="Proteomes" id="UP000053237"/>
    </source>
</evidence>
<gene>
    <name evidence="2" type="ORF">BN9_015960</name>
</gene>
<dbReference type="EMBL" id="CAIX01000011">
    <property type="protein sequence ID" value="CCI40812.1"/>
    <property type="molecule type" value="Genomic_DNA"/>
</dbReference>
<proteinExistence type="predicted"/>
<organism evidence="2 3">
    <name type="scientific">Albugo candida</name>
    <dbReference type="NCBI Taxonomy" id="65357"/>
    <lineage>
        <taxon>Eukaryota</taxon>
        <taxon>Sar</taxon>
        <taxon>Stramenopiles</taxon>
        <taxon>Oomycota</taxon>
        <taxon>Peronosporomycetes</taxon>
        <taxon>Albuginales</taxon>
        <taxon>Albuginaceae</taxon>
        <taxon>Albugo</taxon>
    </lineage>
</organism>
<dbReference type="InParanoid" id="A0A024G2N1"/>
<accession>A0A024G2N1</accession>
<sequence length="197" mass="23255">MYILMRVEAYETLHDEESRRNYDIQIFGMDKVPFRIAPMLKQVGISWPSGQLLSLMEYYMKNSLLEWVGRCREMLTLRIGLAAFVLLGSLVFLLEIVLKCGRKVYDWFRFTGQDGIASGSNRLLVRDEALLAARLRQQQSLMKASKERQDKENKKRSDAIKDRICRKRIHMEKREELLRQHRAARDRQVLAYQRDAT</sequence>
<name>A0A024G2N1_9STRA</name>
<protein>
    <submittedName>
        <fullName evidence="2">Uncharacterized protein</fullName>
    </submittedName>
</protein>
<keyword evidence="1" id="KW-0472">Membrane</keyword>
<reference evidence="2 3" key="1">
    <citation type="submission" date="2012-05" db="EMBL/GenBank/DDBJ databases">
        <title>Recombination and specialization in a pathogen metapopulation.</title>
        <authorList>
            <person name="Gardiner A."/>
            <person name="Kemen E."/>
            <person name="Schultz-Larsen T."/>
            <person name="MacLean D."/>
            <person name="Van Oosterhout C."/>
            <person name="Jones J.D.G."/>
        </authorList>
    </citation>
    <scope>NUCLEOTIDE SEQUENCE [LARGE SCALE GENOMIC DNA]</scope>
    <source>
        <strain evidence="2 3">Ac Nc2</strain>
    </source>
</reference>
<keyword evidence="1" id="KW-0812">Transmembrane</keyword>
<dbReference type="AlphaFoldDB" id="A0A024G2N1"/>
<feature type="transmembrane region" description="Helical" evidence="1">
    <location>
        <begin position="75"/>
        <end position="98"/>
    </location>
</feature>
<comment type="caution">
    <text evidence="2">The sequence shown here is derived from an EMBL/GenBank/DDBJ whole genome shotgun (WGS) entry which is preliminary data.</text>
</comment>
<keyword evidence="1" id="KW-1133">Transmembrane helix</keyword>
<keyword evidence="3" id="KW-1185">Reference proteome</keyword>
<evidence type="ECO:0000256" key="1">
    <source>
        <dbReference type="SAM" id="Phobius"/>
    </source>
</evidence>
<dbReference type="Proteomes" id="UP000053237">
    <property type="component" value="Unassembled WGS sequence"/>
</dbReference>